<dbReference type="EMBL" id="JFFI01002667">
    <property type="protein sequence ID" value="KXH27467.1"/>
    <property type="molecule type" value="Genomic_DNA"/>
</dbReference>
<dbReference type="Proteomes" id="UP000070121">
    <property type="component" value="Unassembled WGS sequence"/>
</dbReference>
<gene>
    <name evidence="1" type="ORF">CSAL01_07402</name>
</gene>
<reference evidence="1 2" key="1">
    <citation type="submission" date="2014-02" db="EMBL/GenBank/DDBJ databases">
        <title>The genome sequence of Colletotrichum salicis CBS 607.94.</title>
        <authorList>
            <person name="Baroncelli R."/>
            <person name="Thon M.R."/>
        </authorList>
    </citation>
    <scope>NUCLEOTIDE SEQUENCE [LARGE SCALE GENOMIC DNA]</scope>
    <source>
        <strain evidence="1 2">CBS 607.94</strain>
    </source>
</reference>
<proteinExistence type="predicted"/>
<organism evidence="1 2">
    <name type="scientific">Colletotrichum salicis</name>
    <dbReference type="NCBI Taxonomy" id="1209931"/>
    <lineage>
        <taxon>Eukaryota</taxon>
        <taxon>Fungi</taxon>
        <taxon>Dikarya</taxon>
        <taxon>Ascomycota</taxon>
        <taxon>Pezizomycotina</taxon>
        <taxon>Sordariomycetes</taxon>
        <taxon>Hypocreomycetidae</taxon>
        <taxon>Glomerellales</taxon>
        <taxon>Glomerellaceae</taxon>
        <taxon>Colletotrichum</taxon>
        <taxon>Colletotrichum acutatum species complex</taxon>
    </lineage>
</organism>
<name>A0A135RVG7_9PEZI</name>
<evidence type="ECO:0000313" key="1">
    <source>
        <dbReference type="EMBL" id="KXH27467.1"/>
    </source>
</evidence>
<accession>A0A135RVG7</accession>
<sequence>MAELMPNPVEMLDRNFSFDMILPRRTPSASTPATLNFFIFGKQSFDATCFRDEVVVFDTLNEMNRDIMLLTHFRTDFEVLVKYCADQSKQISRNVESVESHTPSTSFEQARVIAKSSEDAFQDFSSTTLADRKAIIIRALDLIQ</sequence>
<keyword evidence="2" id="KW-1185">Reference proteome</keyword>
<comment type="caution">
    <text evidence="1">The sequence shown here is derived from an EMBL/GenBank/DDBJ whole genome shotgun (WGS) entry which is preliminary data.</text>
</comment>
<protein>
    <submittedName>
        <fullName evidence="1">Uncharacterized protein</fullName>
    </submittedName>
</protein>
<dbReference type="AlphaFoldDB" id="A0A135RVG7"/>
<evidence type="ECO:0000313" key="2">
    <source>
        <dbReference type="Proteomes" id="UP000070121"/>
    </source>
</evidence>